<evidence type="ECO:0000313" key="4">
    <source>
        <dbReference type="Proteomes" id="UP000663508"/>
    </source>
</evidence>
<evidence type="ECO:0000259" key="2">
    <source>
        <dbReference type="Pfam" id="PF12850"/>
    </source>
</evidence>
<dbReference type="Gene3D" id="3.60.21.10">
    <property type="match status" value="1"/>
</dbReference>
<organism evidence="3 4">
    <name type="scientific">Methylobacterium indicum</name>
    <dbReference type="NCBI Taxonomy" id="1775910"/>
    <lineage>
        <taxon>Bacteria</taxon>
        <taxon>Pseudomonadati</taxon>
        <taxon>Pseudomonadota</taxon>
        <taxon>Alphaproteobacteria</taxon>
        <taxon>Hyphomicrobiales</taxon>
        <taxon>Methylobacteriaceae</taxon>
        <taxon>Methylobacterium</taxon>
    </lineage>
</organism>
<feature type="domain" description="Calcineurin-like phosphoesterase" evidence="2">
    <location>
        <begin position="32"/>
        <end position="136"/>
    </location>
</feature>
<name>A0A8H9C693_9HYPH</name>
<dbReference type="EMBL" id="AP024145">
    <property type="protein sequence ID" value="BCM83616.1"/>
    <property type="molecule type" value="Genomic_DNA"/>
</dbReference>
<comment type="similarity">
    <text evidence="1">Belongs to the metallophosphoesterase superfamily. YfcE family.</text>
</comment>
<reference evidence="3" key="1">
    <citation type="submission" date="2020-11" db="EMBL/GenBank/DDBJ databases">
        <title>Complete genome sequence of a novel pathogenic Methylobacterium strain isolated from rice in Vietnam.</title>
        <authorList>
            <person name="Lai K."/>
            <person name="Okazaki S."/>
            <person name="Higashi K."/>
            <person name="Mori H."/>
            <person name="Toyoda A."/>
            <person name="Kurokawa K."/>
        </authorList>
    </citation>
    <scope>NUCLEOTIDE SEQUENCE</scope>
    <source>
        <strain evidence="3">VL1</strain>
    </source>
</reference>
<dbReference type="AlphaFoldDB" id="A0A8H9C693"/>
<dbReference type="Proteomes" id="UP000663508">
    <property type="component" value="Chromosome"/>
</dbReference>
<sequence>MTNRTFFTADTHFGHRGVLGMCQRPFTDIEEHDAALVAAWNAVVGPCDTVWHLGDFALGASSERCADLFRRLRGRKRLVRGNHDRKRVLELAWESQDDIASVVVEGQRLILCHYGMRAWPGAFRGALHLYGHTHGLLPDTAQSCDVGVDRWGYRPASLEEIRERMAATPDVPEEIRLGRAMEAEGGDD</sequence>
<dbReference type="SUPFAM" id="SSF56300">
    <property type="entry name" value="Metallo-dependent phosphatases"/>
    <property type="match status" value="1"/>
</dbReference>
<proteinExistence type="inferred from homology"/>
<dbReference type="InterPro" id="IPR029052">
    <property type="entry name" value="Metallo-depent_PP-like"/>
</dbReference>
<accession>A0A8H9C693</accession>
<dbReference type="RefSeq" id="WP_207182642.1">
    <property type="nucleotide sequence ID" value="NZ_AP024145.1"/>
</dbReference>
<dbReference type="Pfam" id="PF12850">
    <property type="entry name" value="Metallophos_2"/>
    <property type="match status" value="1"/>
</dbReference>
<evidence type="ECO:0000256" key="1">
    <source>
        <dbReference type="ARBA" id="ARBA00008950"/>
    </source>
</evidence>
<protein>
    <recommendedName>
        <fullName evidence="2">Calcineurin-like phosphoesterase domain-containing protein</fullName>
    </recommendedName>
</protein>
<evidence type="ECO:0000313" key="3">
    <source>
        <dbReference type="EMBL" id="BCM83616.1"/>
    </source>
</evidence>
<gene>
    <name evidence="3" type="ORF">mvi_20770</name>
</gene>
<dbReference type="InterPro" id="IPR024654">
    <property type="entry name" value="Calcineurin-like_PHP_lpxH"/>
</dbReference>
<dbReference type="KEGG" id="mind:mvi_20770"/>